<dbReference type="PANTHER" id="PTHR48078:SF2">
    <property type="entry name" value="CATABOLIC L-SERINE_THREONINE DEHYDRATASE"/>
    <property type="match status" value="1"/>
</dbReference>
<dbReference type="AlphaFoldDB" id="A0A1E8PNJ2"/>
<comment type="similarity">
    <text evidence="2">Belongs to the serine/threonine dehydratase family.</text>
</comment>
<dbReference type="PANTHER" id="PTHR48078">
    <property type="entry name" value="THREONINE DEHYDRATASE, MITOCHONDRIAL-RELATED"/>
    <property type="match status" value="1"/>
</dbReference>
<evidence type="ECO:0000256" key="6">
    <source>
        <dbReference type="ARBA" id="ARBA00049406"/>
    </source>
</evidence>
<dbReference type="GO" id="GO:0003941">
    <property type="term" value="F:L-serine ammonia-lyase activity"/>
    <property type="evidence" value="ECO:0007669"/>
    <property type="project" value="UniProtKB-EC"/>
</dbReference>
<evidence type="ECO:0000313" key="9">
    <source>
        <dbReference type="Proteomes" id="UP000092634"/>
    </source>
</evidence>
<dbReference type="EC" id="4.3.1.17" evidence="3"/>
<accession>A0A1E8PNJ2</accession>
<name>A0A1E8PNJ2_9BURK</name>
<evidence type="ECO:0000256" key="3">
    <source>
        <dbReference type="ARBA" id="ARBA00012093"/>
    </source>
</evidence>
<dbReference type="InterPro" id="IPR050147">
    <property type="entry name" value="Ser/Thr_Dehydratase"/>
</dbReference>
<evidence type="ECO:0000259" key="7">
    <source>
        <dbReference type="Pfam" id="PF00291"/>
    </source>
</evidence>
<feature type="domain" description="Tryptophan synthase beta chain-like PALP" evidence="7">
    <location>
        <begin position="8"/>
        <end position="89"/>
    </location>
</feature>
<dbReference type="GO" id="GO:0004794">
    <property type="term" value="F:threonine deaminase activity"/>
    <property type="evidence" value="ECO:0007669"/>
    <property type="project" value="TreeGrafter"/>
</dbReference>
<dbReference type="SUPFAM" id="SSF53686">
    <property type="entry name" value="Tryptophan synthase beta subunit-like PLP-dependent enzymes"/>
    <property type="match status" value="1"/>
</dbReference>
<dbReference type="GO" id="GO:0006565">
    <property type="term" value="P:L-serine catabolic process"/>
    <property type="evidence" value="ECO:0007669"/>
    <property type="project" value="TreeGrafter"/>
</dbReference>
<comment type="caution">
    <text evidence="8">The sequence shown here is derived from an EMBL/GenBank/DDBJ whole genome shotgun (WGS) entry which is preliminary data.</text>
</comment>
<dbReference type="Gene3D" id="3.40.50.1100">
    <property type="match status" value="2"/>
</dbReference>
<comment type="catalytic activity">
    <reaction evidence="6">
        <text>L-serine = pyruvate + NH4(+)</text>
        <dbReference type="Rhea" id="RHEA:19169"/>
        <dbReference type="ChEBI" id="CHEBI:15361"/>
        <dbReference type="ChEBI" id="CHEBI:28938"/>
        <dbReference type="ChEBI" id="CHEBI:33384"/>
        <dbReference type="EC" id="4.3.1.17"/>
    </reaction>
</comment>
<evidence type="ECO:0000256" key="2">
    <source>
        <dbReference type="ARBA" id="ARBA00010869"/>
    </source>
</evidence>
<proteinExistence type="inferred from homology"/>
<comment type="cofactor">
    <cofactor evidence="1">
        <name>pyridoxal 5'-phosphate</name>
        <dbReference type="ChEBI" id="CHEBI:597326"/>
    </cofactor>
</comment>
<dbReference type="InterPro" id="IPR001926">
    <property type="entry name" value="TrpB-like_PALP"/>
</dbReference>
<protein>
    <recommendedName>
        <fullName evidence="3">L-serine ammonia-lyase</fullName>
        <ecNumber evidence="3">4.3.1.17</ecNumber>
    </recommendedName>
</protein>
<evidence type="ECO:0000256" key="1">
    <source>
        <dbReference type="ARBA" id="ARBA00001933"/>
    </source>
</evidence>
<evidence type="ECO:0000256" key="5">
    <source>
        <dbReference type="ARBA" id="ARBA00023239"/>
    </source>
</evidence>
<dbReference type="GO" id="GO:0009097">
    <property type="term" value="P:isoleucine biosynthetic process"/>
    <property type="evidence" value="ECO:0007669"/>
    <property type="project" value="TreeGrafter"/>
</dbReference>
<sequence length="94" mass="9831">MALHIAPPALNSRALSLYSERDIWLKLEALQPPGTFTIRGIGLACEQYAQRGASRFISASGGNAGIAVAYAGRQLGIPVIIVLPETSSATLSPP</sequence>
<keyword evidence="5" id="KW-0456">Lyase</keyword>
<dbReference type="GO" id="GO:0006567">
    <property type="term" value="P:L-threonine catabolic process"/>
    <property type="evidence" value="ECO:0007669"/>
    <property type="project" value="TreeGrafter"/>
</dbReference>
<dbReference type="Pfam" id="PF00291">
    <property type="entry name" value="PALP"/>
    <property type="match status" value="1"/>
</dbReference>
<dbReference type="InterPro" id="IPR036052">
    <property type="entry name" value="TrpB-like_PALP_sf"/>
</dbReference>
<evidence type="ECO:0000256" key="4">
    <source>
        <dbReference type="ARBA" id="ARBA00022898"/>
    </source>
</evidence>
<reference evidence="8 9" key="1">
    <citation type="submission" date="2016-10" db="EMBL/GenBank/DDBJ databases">
        <title>Updated version of Genome Assembly of Janthinobacterium lividum ERGS5:01.</title>
        <authorList>
            <person name="Kumar R."/>
            <person name="Acharya V."/>
            <person name="Singh D."/>
        </authorList>
    </citation>
    <scope>NUCLEOTIDE SEQUENCE [LARGE SCALE GENOMIC DNA]</scope>
    <source>
        <strain evidence="8 9">ERGS5:01</strain>
    </source>
</reference>
<organism evidence="8 9">
    <name type="scientific">Janthinobacterium lividum</name>
    <dbReference type="NCBI Taxonomy" id="29581"/>
    <lineage>
        <taxon>Bacteria</taxon>
        <taxon>Pseudomonadati</taxon>
        <taxon>Pseudomonadota</taxon>
        <taxon>Betaproteobacteria</taxon>
        <taxon>Burkholderiales</taxon>
        <taxon>Oxalobacteraceae</taxon>
        <taxon>Janthinobacterium</taxon>
    </lineage>
</organism>
<dbReference type="Proteomes" id="UP000092634">
    <property type="component" value="Unassembled WGS sequence"/>
</dbReference>
<keyword evidence="4" id="KW-0663">Pyridoxal phosphate</keyword>
<evidence type="ECO:0000313" key="8">
    <source>
        <dbReference type="EMBL" id="OFJ47314.1"/>
    </source>
</evidence>
<dbReference type="EMBL" id="MAQB02000006">
    <property type="protein sequence ID" value="OFJ47314.1"/>
    <property type="molecule type" value="Genomic_DNA"/>
</dbReference>
<gene>
    <name evidence="8" type="ORF">BA896_016100</name>
</gene>